<comment type="subcellular location">
    <subcellularLocation>
        <location evidence="1">Membrane</location>
        <topology evidence="1">Multi-pass membrane protein</topology>
    </subcellularLocation>
</comment>
<dbReference type="GO" id="GO:0006882">
    <property type="term" value="P:intracellular zinc ion homeostasis"/>
    <property type="evidence" value="ECO:0007669"/>
    <property type="project" value="TreeGrafter"/>
</dbReference>
<dbReference type="PANTHER" id="PTHR20855">
    <property type="entry name" value="ADIPOR/PROGESTIN RECEPTOR-RELATED"/>
    <property type="match status" value="1"/>
</dbReference>
<evidence type="ECO:0000256" key="1">
    <source>
        <dbReference type="ARBA" id="ARBA00004141"/>
    </source>
</evidence>
<keyword evidence="5" id="KW-0479">Metal-binding</keyword>
<feature type="transmembrane region" description="Helical" evidence="6">
    <location>
        <begin position="226"/>
        <end position="245"/>
    </location>
</feature>
<keyword evidence="8" id="KW-1185">Reference proteome</keyword>
<evidence type="ECO:0000256" key="3">
    <source>
        <dbReference type="ARBA" id="ARBA00022989"/>
    </source>
</evidence>
<evidence type="ECO:0000256" key="5">
    <source>
        <dbReference type="PIRSR" id="PIRSR604254-1"/>
    </source>
</evidence>
<name>A0A6A6NRB8_9PEZI</name>
<keyword evidence="3 6" id="KW-1133">Transmembrane helix</keyword>
<dbReference type="GO" id="GO:0038023">
    <property type="term" value="F:signaling receptor activity"/>
    <property type="evidence" value="ECO:0007669"/>
    <property type="project" value="TreeGrafter"/>
</dbReference>
<evidence type="ECO:0000256" key="6">
    <source>
        <dbReference type="SAM" id="Phobius"/>
    </source>
</evidence>
<protein>
    <submittedName>
        <fullName evidence="7">Hemolysin-III related-domain-containing protein</fullName>
    </submittedName>
</protein>
<gene>
    <name evidence="7" type="ORF">BDY21DRAFT_374198</name>
</gene>
<dbReference type="GO" id="GO:0016020">
    <property type="term" value="C:membrane"/>
    <property type="evidence" value="ECO:0007669"/>
    <property type="project" value="UniProtKB-SubCell"/>
</dbReference>
<evidence type="ECO:0000256" key="2">
    <source>
        <dbReference type="ARBA" id="ARBA00022692"/>
    </source>
</evidence>
<dbReference type="InterPro" id="IPR004254">
    <property type="entry name" value="AdipoR/HlyIII-related"/>
</dbReference>
<dbReference type="EMBL" id="MU001692">
    <property type="protein sequence ID" value="KAF2454281.1"/>
    <property type="molecule type" value="Genomic_DNA"/>
</dbReference>
<reference evidence="7" key="1">
    <citation type="journal article" date="2020" name="Stud. Mycol.">
        <title>101 Dothideomycetes genomes: a test case for predicting lifestyles and emergence of pathogens.</title>
        <authorList>
            <person name="Haridas S."/>
            <person name="Albert R."/>
            <person name="Binder M."/>
            <person name="Bloem J."/>
            <person name="Labutti K."/>
            <person name="Salamov A."/>
            <person name="Andreopoulos B."/>
            <person name="Baker S."/>
            <person name="Barry K."/>
            <person name="Bills G."/>
            <person name="Bluhm B."/>
            <person name="Cannon C."/>
            <person name="Castanera R."/>
            <person name="Culley D."/>
            <person name="Daum C."/>
            <person name="Ezra D."/>
            <person name="Gonzalez J."/>
            <person name="Henrissat B."/>
            <person name="Kuo A."/>
            <person name="Liang C."/>
            <person name="Lipzen A."/>
            <person name="Lutzoni F."/>
            <person name="Magnuson J."/>
            <person name="Mondo S."/>
            <person name="Nolan M."/>
            <person name="Ohm R."/>
            <person name="Pangilinan J."/>
            <person name="Park H.-J."/>
            <person name="Ramirez L."/>
            <person name="Alfaro M."/>
            <person name="Sun H."/>
            <person name="Tritt A."/>
            <person name="Yoshinaga Y."/>
            <person name="Zwiers L.-H."/>
            <person name="Turgeon B."/>
            <person name="Goodwin S."/>
            <person name="Spatafora J."/>
            <person name="Crous P."/>
            <person name="Grigoriev I."/>
        </authorList>
    </citation>
    <scope>NUCLEOTIDE SEQUENCE</scope>
    <source>
        <strain evidence="7">ATCC 16933</strain>
    </source>
</reference>
<dbReference type="AlphaFoldDB" id="A0A6A6NRB8"/>
<feature type="transmembrane region" description="Helical" evidence="6">
    <location>
        <begin position="265"/>
        <end position="285"/>
    </location>
</feature>
<organism evidence="7 8">
    <name type="scientific">Lineolata rhizophorae</name>
    <dbReference type="NCBI Taxonomy" id="578093"/>
    <lineage>
        <taxon>Eukaryota</taxon>
        <taxon>Fungi</taxon>
        <taxon>Dikarya</taxon>
        <taxon>Ascomycota</taxon>
        <taxon>Pezizomycotina</taxon>
        <taxon>Dothideomycetes</taxon>
        <taxon>Dothideomycetes incertae sedis</taxon>
        <taxon>Lineolatales</taxon>
        <taxon>Lineolataceae</taxon>
        <taxon>Lineolata</taxon>
    </lineage>
</organism>
<keyword evidence="2 6" id="KW-0812">Transmembrane</keyword>
<evidence type="ECO:0000313" key="7">
    <source>
        <dbReference type="EMBL" id="KAF2454281.1"/>
    </source>
</evidence>
<feature type="transmembrane region" description="Helical" evidence="6">
    <location>
        <begin position="139"/>
        <end position="158"/>
    </location>
</feature>
<dbReference type="PANTHER" id="PTHR20855:SF130">
    <property type="entry name" value="HAEMOLYSIN-III FAMILY PROTEIN"/>
    <property type="match status" value="1"/>
</dbReference>
<feature type="transmembrane region" description="Helical" evidence="6">
    <location>
        <begin position="114"/>
        <end position="132"/>
    </location>
</feature>
<dbReference type="GO" id="GO:0046872">
    <property type="term" value="F:metal ion binding"/>
    <property type="evidence" value="ECO:0007669"/>
    <property type="project" value="UniProtKB-KW"/>
</dbReference>
<accession>A0A6A6NRB8</accession>
<feature type="binding site" evidence="5">
    <location>
        <position position="303"/>
    </location>
    <ligand>
        <name>Zn(2+)</name>
        <dbReference type="ChEBI" id="CHEBI:29105"/>
    </ligand>
</feature>
<dbReference type="Pfam" id="PF03006">
    <property type="entry name" value="HlyIII"/>
    <property type="match status" value="1"/>
</dbReference>
<feature type="transmembrane region" description="Helical" evidence="6">
    <location>
        <begin position="196"/>
        <end position="214"/>
    </location>
</feature>
<feature type="binding site" evidence="5">
    <location>
        <position position="307"/>
    </location>
    <ligand>
        <name>Zn(2+)</name>
        <dbReference type="ChEBI" id="CHEBI:29105"/>
    </ligand>
</feature>
<feature type="transmembrane region" description="Helical" evidence="6">
    <location>
        <begin position="75"/>
        <end position="94"/>
    </location>
</feature>
<keyword evidence="4 6" id="KW-0472">Membrane</keyword>
<keyword evidence="5" id="KW-0862">Zinc</keyword>
<proteinExistence type="predicted"/>
<feature type="binding site" evidence="5">
    <location>
        <position position="130"/>
    </location>
    <ligand>
        <name>Zn(2+)</name>
        <dbReference type="ChEBI" id="CHEBI:29105"/>
    </ligand>
</feature>
<evidence type="ECO:0000256" key="4">
    <source>
        <dbReference type="ARBA" id="ARBA00023136"/>
    </source>
</evidence>
<evidence type="ECO:0000313" key="8">
    <source>
        <dbReference type="Proteomes" id="UP000799766"/>
    </source>
</evidence>
<dbReference type="Proteomes" id="UP000799766">
    <property type="component" value="Unassembled WGS sequence"/>
</dbReference>
<dbReference type="OrthoDB" id="529367at2759"/>
<sequence length="339" mass="36714">MSGGDGIRQSKWAGREAVVDGKRKTKDSTLYLWSELPEWLQGGNELTLTGYRPITESVYECVLSWFYLHNESVNIWSHFLGAVLFACLPCYIFTTEIPPRYAVASTADVTVFSVYLFGVAICFCLSTAFHTLTNHSARVLTLGLQLDWLGVVILMWSATIPQVHYAFSCPAAAADSSSSADATAAAAAAAIPLRNLYWALLTAQAGACAAYTFAERFRDPLTGGRRAAAYAGLAALTLVPVGHAWARDGWGRRGAEREAAREKLALGWVGVTVVCNGLGAAAYAVKFPERWYPRRFDIFGSSHQILHVMVILAALAHAKGMLQSFDHVHSGGDTCDVGV</sequence>